<comment type="caution">
    <text evidence="1">The sequence shown here is derived from an EMBL/GenBank/DDBJ whole genome shotgun (WGS) entry which is preliminary data.</text>
</comment>
<keyword evidence="2" id="KW-1185">Reference proteome</keyword>
<reference evidence="1 2" key="1">
    <citation type="journal article" date="2022" name="Nat. Ecol. Evol.">
        <title>A masculinizing supergene underlies an exaggerated male reproductive morph in a spider.</title>
        <authorList>
            <person name="Hendrickx F."/>
            <person name="De Corte Z."/>
            <person name="Sonet G."/>
            <person name="Van Belleghem S.M."/>
            <person name="Kostlbacher S."/>
            <person name="Vangestel C."/>
        </authorList>
    </citation>
    <scope>NUCLEOTIDE SEQUENCE [LARGE SCALE GENOMIC DNA]</scope>
    <source>
        <strain evidence="1">W744_W776</strain>
    </source>
</reference>
<gene>
    <name evidence="1" type="ORF">JTE90_021470</name>
</gene>
<evidence type="ECO:0000313" key="1">
    <source>
        <dbReference type="EMBL" id="KAG8201008.1"/>
    </source>
</evidence>
<dbReference type="EMBL" id="JAFNEN010000010">
    <property type="protein sequence ID" value="KAG8201008.1"/>
    <property type="molecule type" value="Genomic_DNA"/>
</dbReference>
<protein>
    <submittedName>
        <fullName evidence="1">Uncharacterized protein</fullName>
    </submittedName>
</protein>
<dbReference type="AlphaFoldDB" id="A0AAV6VY58"/>
<sequence length="86" mass="9484">MTAQKGLRNPLFGAACENILPTTMRGPLGKLLMLGPRSPSQREPTVNATGKLDSGDIVYSVEWPSTQWRCEVQLLKKKGCFDCRSC</sequence>
<organism evidence="1 2">
    <name type="scientific">Oedothorax gibbosus</name>
    <dbReference type="NCBI Taxonomy" id="931172"/>
    <lineage>
        <taxon>Eukaryota</taxon>
        <taxon>Metazoa</taxon>
        <taxon>Ecdysozoa</taxon>
        <taxon>Arthropoda</taxon>
        <taxon>Chelicerata</taxon>
        <taxon>Arachnida</taxon>
        <taxon>Araneae</taxon>
        <taxon>Araneomorphae</taxon>
        <taxon>Entelegynae</taxon>
        <taxon>Araneoidea</taxon>
        <taxon>Linyphiidae</taxon>
        <taxon>Erigoninae</taxon>
        <taxon>Oedothorax</taxon>
    </lineage>
</organism>
<name>A0AAV6VY58_9ARAC</name>
<evidence type="ECO:0000313" key="2">
    <source>
        <dbReference type="Proteomes" id="UP000827092"/>
    </source>
</evidence>
<accession>A0AAV6VY58</accession>
<proteinExistence type="predicted"/>
<dbReference type="Proteomes" id="UP000827092">
    <property type="component" value="Unassembled WGS sequence"/>
</dbReference>